<dbReference type="GO" id="GO:0004331">
    <property type="term" value="F:fructose-2,6-bisphosphate 2-phosphatase activity"/>
    <property type="evidence" value="ECO:0007669"/>
    <property type="project" value="TreeGrafter"/>
</dbReference>
<dbReference type="GO" id="GO:0045820">
    <property type="term" value="P:negative regulation of glycolytic process"/>
    <property type="evidence" value="ECO:0007669"/>
    <property type="project" value="TreeGrafter"/>
</dbReference>
<evidence type="ECO:0000256" key="1">
    <source>
        <dbReference type="ARBA" id="ARBA00022801"/>
    </source>
</evidence>
<dbReference type="PANTHER" id="PTHR46517:SF1">
    <property type="entry name" value="FRUCTOSE-2,6-BISPHOSPHATASE TIGAR"/>
    <property type="match status" value="1"/>
</dbReference>
<dbReference type="CDD" id="cd07067">
    <property type="entry name" value="HP_PGM_like"/>
    <property type="match status" value="1"/>
</dbReference>
<evidence type="ECO:0000256" key="2">
    <source>
        <dbReference type="PIRSR" id="PIRSR613078-1"/>
    </source>
</evidence>
<reference evidence="4" key="1">
    <citation type="submission" date="2022-05" db="EMBL/GenBank/DDBJ databases">
        <title>Novel bacterial taxa in a minimal lignocellulolytic consortium and its capacity to transform plastics disclosed by genome-resolved metagenomics.</title>
        <authorList>
            <person name="Rodriguez C.A.D."/>
            <person name="Diaz-Garcia L."/>
            <person name="Herrera K."/>
            <person name="Tarazona N.A."/>
            <person name="Sproer C."/>
            <person name="Overmann J."/>
            <person name="Jimenez D.J."/>
        </authorList>
    </citation>
    <scope>NUCLEOTIDE SEQUENCE</scope>
    <source>
        <strain evidence="4">MAG5</strain>
    </source>
</reference>
<dbReference type="InterPro" id="IPR013078">
    <property type="entry name" value="His_Pase_superF_clade-1"/>
</dbReference>
<keyword evidence="1" id="KW-0378">Hydrolase</keyword>
<evidence type="ECO:0000313" key="5">
    <source>
        <dbReference type="Proteomes" id="UP001056756"/>
    </source>
</evidence>
<dbReference type="PANTHER" id="PTHR46517">
    <property type="entry name" value="FRUCTOSE-2,6-BISPHOSPHATASE TIGAR"/>
    <property type="match status" value="1"/>
</dbReference>
<gene>
    <name evidence="4" type="ORF">NAG76_20155</name>
</gene>
<dbReference type="InterPro" id="IPR001345">
    <property type="entry name" value="PG/BPGM_mutase_AS"/>
</dbReference>
<protein>
    <submittedName>
        <fullName evidence="4">Histidine phosphatase family protein</fullName>
    </submittedName>
</protein>
<dbReference type="SUPFAM" id="SSF53254">
    <property type="entry name" value="Phosphoglycerate mutase-like"/>
    <property type="match status" value="1"/>
</dbReference>
<feature type="active site" description="Tele-phosphohistidine intermediate" evidence="2">
    <location>
        <position position="8"/>
    </location>
</feature>
<organism evidence="4 5">
    <name type="scientific">Candidatus Pristimantibacillus lignocellulolyticus</name>
    <dbReference type="NCBI Taxonomy" id="2994561"/>
    <lineage>
        <taxon>Bacteria</taxon>
        <taxon>Bacillati</taxon>
        <taxon>Bacillota</taxon>
        <taxon>Bacilli</taxon>
        <taxon>Bacillales</taxon>
        <taxon>Paenibacillaceae</taxon>
        <taxon>Candidatus Pristimantibacillus</taxon>
    </lineage>
</organism>
<dbReference type="EMBL" id="CP097899">
    <property type="protein sequence ID" value="URN94110.1"/>
    <property type="molecule type" value="Genomic_DNA"/>
</dbReference>
<feature type="binding site" evidence="3">
    <location>
        <begin position="7"/>
        <end position="14"/>
    </location>
    <ligand>
        <name>substrate</name>
    </ligand>
</feature>
<dbReference type="Proteomes" id="UP001056756">
    <property type="component" value="Chromosome"/>
</dbReference>
<dbReference type="KEGG" id="plig:NAG76_20155"/>
<dbReference type="GO" id="GO:0043456">
    <property type="term" value="P:regulation of pentose-phosphate shunt"/>
    <property type="evidence" value="ECO:0007669"/>
    <property type="project" value="TreeGrafter"/>
</dbReference>
<dbReference type="AlphaFoldDB" id="A0A9J6ZD61"/>
<dbReference type="GO" id="GO:0005829">
    <property type="term" value="C:cytosol"/>
    <property type="evidence" value="ECO:0007669"/>
    <property type="project" value="TreeGrafter"/>
</dbReference>
<evidence type="ECO:0000313" key="4">
    <source>
        <dbReference type="EMBL" id="URN94110.1"/>
    </source>
</evidence>
<evidence type="ECO:0000256" key="3">
    <source>
        <dbReference type="PIRSR" id="PIRSR613078-2"/>
    </source>
</evidence>
<dbReference type="Gene3D" id="3.40.50.1240">
    <property type="entry name" value="Phosphoglycerate mutase-like"/>
    <property type="match status" value="1"/>
</dbReference>
<dbReference type="InterPro" id="IPR029033">
    <property type="entry name" value="His_PPase_superfam"/>
</dbReference>
<feature type="active site" description="Proton donor/acceptor" evidence="2">
    <location>
        <position position="84"/>
    </location>
</feature>
<feature type="binding site" evidence="3">
    <location>
        <position position="59"/>
    </location>
    <ligand>
        <name>substrate</name>
    </ligand>
</feature>
<name>A0A9J6ZD61_9BACL</name>
<proteinExistence type="predicted"/>
<dbReference type="SMART" id="SM00855">
    <property type="entry name" value="PGAM"/>
    <property type="match status" value="1"/>
</dbReference>
<dbReference type="InterPro" id="IPR051695">
    <property type="entry name" value="Phosphoglycerate_Mutase"/>
</dbReference>
<sequence length="199" mass="22767">MLIGLVRHGETHWNAIQRIQGQTDIPLNENGIAQAKLLASRLQSDKAIWDYVLTSDLERAKVTGAHIYESLQIPLLTVDERLRERYFGQVEGTTLEERVAKWGEDWKSLDLGAESIEDMRSRGVEILEELYVNYPTSNILCVTHGSFIAHLLLELFPDLEDERIGNLSYSILERNEEGWKLLLYNCNKHLDQNAITSST</sequence>
<dbReference type="PROSITE" id="PS00175">
    <property type="entry name" value="PG_MUTASE"/>
    <property type="match status" value="1"/>
</dbReference>
<accession>A0A9J6ZD61</accession>
<dbReference type="PIRSF" id="PIRSF000709">
    <property type="entry name" value="6PFK_2-Ptase"/>
    <property type="match status" value="1"/>
</dbReference>
<dbReference type="Pfam" id="PF00300">
    <property type="entry name" value="His_Phos_1"/>
    <property type="match status" value="1"/>
</dbReference>